<feature type="compositionally biased region" description="Basic and acidic residues" evidence="1">
    <location>
        <begin position="288"/>
        <end position="308"/>
    </location>
</feature>
<feature type="compositionally biased region" description="Basic and acidic residues" evidence="1">
    <location>
        <begin position="261"/>
        <end position="274"/>
    </location>
</feature>
<dbReference type="PANTHER" id="PTHR12072:SF4">
    <property type="entry name" value="CWF19-LIKE PROTEIN 1"/>
    <property type="match status" value="1"/>
</dbReference>
<feature type="non-terminal residue" evidence="3">
    <location>
        <position position="479"/>
    </location>
</feature>
<feature type="region of interest" description="Disordered" evidence="1">
    <location>
        <begin position="261"/>
        <end position="314"/>
    </location>
</feature>
<dbReference type="InterPro" id="IPR006768">
    <property type="entry name" value="Cwf19-like_C_dom-1"/>
</dbReference>
<evidence type="ECO:0000313" key="3">
    <source>
        <dbReference type="EMBL" id="CAL4123010.1"/>
    </source>
</evidence>
<dbReference type="Proteomes" id="UP001497623">
    <property type="component" value="Unassembled WGS sequence"/>
</dbReference>
<dbReference type="Gene3D" id="3.30.428.10">
    <property type="entry name" value="HIT-like"/>
    <property type="match status" value="1"/>
</dbReference>
<dbReference type="InterPro" id="IPR040194">
    <property type="entry name" value="Cwf19-like"/>
</dbReference>
<evidence type="ECO:0000259" key="2">
    <source>
        <dbReference type="Pfam" id="PF04677"/>
    </source>
</evidence>
<evidence type="ECO:0000313" key="4">
    <source>
        <dbReference type="Proteomes" id="UP001497623"/>
    </source>
</evidence>
<dbReference type="PANTHER" id="PTHR12072">
    <property type="entry name" value="CWF19, CELL CYCLE CONTROL PROTEIN"/>
    <property type="match status" value="1"/>
</dbReference>
<evidence type="ECO:0000256" key="1">
    <source>
        <dbReference type="SAM" id="MobiDB-lite"/>
    </source>
</evidence>
<dbReference type="CDD" id="cd07380">
    <property type="entry name" value="MPP_CWF19_N"/>
    <property type="match status" value="1"/>
</dbReference>
<dbReference type="Pfam" id="PF04677">
    <property type="entry name" value="CwfJ_C_1"/>
    <property type="match status" value="1"/>
</dbReference>
<accession>A0AAV2RE36</accession>
<dbReference type="AlphaFoldDB" id="A0AAV2RE36"/>
<organism evidence="3 4">
    <name type="scientific">Meganyctiphanes norvegica</name>
    <name type="common">Northern krill</name>
    <name type="synonym">Thysanopoda norvegica</name>
    <dbReference type="NCBI Taxonomy" id="48144"/>
    <lineage>
        <taxon>Eukaryota</taxon>
        <taxon>Metazoa</taxon>
        <taxon>Ecdysozoa</taxon>
        <taxon>Arthropoda</taxon>
        <taxon>Crustacea</taxon>
        <taxon>Multicrustacea</taxon>
        <taxon>Malacostraca</taxon>
        <taxon>Eumalacostraca</taxon>
        <taxon>Eucarida</taxon>
        <taxon>Euphausiacea</taxon>
        <taxon>Euphausiidae</taxon>
        <taxon>Meganyctiphanes</taxon>
    </lineage>
</organism>
<gene>
    <name evidence="3" type="ORF">MNOR_LOCUS23707</name>
</gene>
<dbReference type="GO" id="GO:0000398">
    <property type="term" value="P:mRNA splicing, via spliceosome"/>
    <property type="evidence" value="ECO:0007669"/>
    <property type="project" value="TreeGrafter"/>
</dbReference>
<keyword evidence="4" id="KW-1185">Reference proteome</keyword>
<proteinExistence type="predicted"/>
<comment type="caution">
    <text evidence="3">The sequence shown here is derived from an EMBL/GenBank/DDBJ whole genome shotgun (WGS) entry which is preliminary data.</text>
</comment>
<dbReference type="InterPro" id="IPR036265">
    <property type="entry name" value="HIT-like_sf"/>
</dbReference>
<name>A0AAV2RE36_MEGNR</name>
<feature type="domain" description="Cwf19-like C-terminal" evidence="2">
    <location>
        <begin position="307"/>
        <end position="424"/>
    </location>
</feature>
<sequence>MSDKIVRILVVGDVEGNFNQLFKRIHTVQKKNGPFSMLLCIGEFFGPNNSEWLPYKNGQLKVPLLTYILGPHKTELKFNYPDLKGCELCENVIYLGPAGIYPCSNGLRIAYLSGYEDEGSKDGIHFDFDCVRGLETEAGKKAQVDILLSTQWPMNVCTYAKTPEDVNPDEESSSLISRLAFKLRPRYHLSAGKGIFYERLPYRNHKVLVEATKPVTRFISLAKVGNDAKQKWLYAFSMTPASHSSPAELVKQPEDVTECPYKENELPKESEKANKNSGGAQFFYDMNTKQDDHQGKRRRDDSSGGERKKGPKQPAGPCWFCLASPEVEKHLVVSIGSHAYLALAKGGLNAYHLLILPITHFQATPDLEEEGRKEIEQFKSALKKMFKGAGKTVVFFERNYRSQHLQVQIVPLPEDTAPYIKEQFMDLAESYGIELEDIPKLSDIAQVAHPGVPFFYVELPNGEKLYHRIKKSFPLQFGR</sequence>
<dbReference type="GO" id="GO:0071014">
    <property type="term" value="C:post-mRNA release spliceosomal complex"/>
    <property type="evidence" value="ECO:0007669"/>
    <property type="project" value="TreeGrafter"/>
</dbReference>
<dbReference type="GO" id="GO:0061632">
    <property type="term" value="F:RNA lariat debranching enzyme activator activity"/>
    <property type="evidence" value="ECO:0007669"/>
    <property type="project" value="TreeGrafter"/>
</dbReference>
<dbReference type="EMBL" id="CAXKWB010021143">
    <property type="protein sequence ID" value="CAL4123010.1"/>
    <property type="molecule type" value="Genomic_DNA"/>
</dbReference>
<reference evidence="3 4" key="1">
    <citation type="submission" date="2024-05" db="EMBL/GenBank/DDBJ databases">
        <authorList>
            <person name="Wallberg A."/>
        </authorList>
    </citation>
    <scope>NUCLEOTIDE SEQUENCE [LARGE SCALE GENOMIC DNA]</scope>
</reference>
<dbReference type="SUPFAM" id="SSF54197">
    <property type="entry name" value="HIT-like"/>
    <property type="match status" value="1"/>
</dbReference>
<protein>
    <recommendedName>
        <fullName evidence="2">Cwf19-like C-terminal domain-containing protein</fullName>
    </recommendedName>
</protein>